<dbReference type="SUPFAM" id="SSF55073">
    <property type="entry name" value="Nucleotide cyclase"/>
    <property type="match status" value="1"/>
</dbReference>
<dbReference type="EMBL" id="PHKV01000001">
    <property type="protein sequence ID" value="PKV13726.1"/>
    <property type="molecule type" value="Genomic_DNA"/>
</dbReference>
<organism evidence="5 7">
    <name type="scientific">Xanthomonas prunicola</name>
    <dbReference type="NCBI Taxonomy" id="2053930"/>
    <lineage>
        <taxon>Bacteria</taxon>
        <taxon>Pseudomonadati</taxon>
        <taxon>Pseudomonadota</taxon>
        <taxon>Gammaproteobacteria</taxon>
        <taxon>Lysobacterales</taxon>
        <taxon>Lysobacteraceae</taxon>
        <taxon>Xanthomonas</taxon>
    </lineage>
</organism>
<dbReference type="SMART" id="SM00065">
    <property type="entry name" value="GAF"/>
    <property type="match status" value="1"/>
</dbReference>
<evidence type="ECO:0000256" key="1">
    <source>
        <dbReference type="ARBA" id="ARBA00001946"/>
    </source>
</evidence>
<dbReference type="Proteomes" id="UP000233720">
    <property type="component" value="Unassembled WGS sequence"/>
</dbReference>
<dbReference type="AlphaFoldDB" id="A0A2N3RMK0"/>
<evidence type="ECO:0000313" key="6">
    <source>
        <dbReference type="EMBL" id="PKV18004.1"/>
    </source>
</evidence>
<comment type="caution">
    <text evidence="5">The sequence shown here is derived from an EMBL/GenBank/DDBJ whole genome shotgun (WGS) entry which is preliminary data.</text>
</comment>
<dbReference type="CDD" id="cd01949">
    <property type="entry name" value="GGDEF"/>
    <property type="match status" value="1"/>
</dbReference>
<comment type="catalytic activity">
    <reaction evidence="3">
        <text>2 GTP = 3',3'-c-di-GMP + 2 diphosphate</text>
        <dbReference type="Rhea" id="RHEA:24898"/>
        <dbReference type="ChEBI" id="CHEBI:33019"/>
        <dbReference type="ChEBI" id="CHEBI:37565"/>
        <dbReference type="ChEBI" id="CHEBI:58805"/>
        <dbReference type="EC" id="2.7.7.65"/>
    </reaction>
</comment>
<gene>
    <name evidence="5" type="ORF">XpruCFBP8353_00960</name>
    <name evidence="6" type="ORF">XpruCFBP8354_00960</name>
</gene>
<dbReference type="OrthoDB" id="9803824at2"/>
<dbReference type="EMBL" id="PHKW01000001">
    <property type="protein sequence ID" value="PKV18004.1"/>
    <property type="molecule type" value="Genomic_DNA"/>
</dbReference>
<dbReference type="InterPro" id="IPR043128">
    <property type="entry name" value="Rev_trsase/Diguanyl_cyclase"/>
</dbReference>
<dbReference type="RefSeq" id="WP_101361527.1">
    <property type="nucleotide sequence ID" value="NZ_PHKV01000001.1"/>
</dbReference>
<dbReference type="Gene3D" id="3.30.450.40">
    <property type="match status" value="1"/>
</dbReference>
<dbReference type="GO" id="GO:0043709">
    <property type="term" value="P:cell adhesion involved in single-species biofilm formation"/>
    <property type="evidence" value="ECO:0007669"/>
    <property type="project" value="TreeGrafter"/>
</dbReference>
<dbReference type="Pfam" id="PF01590">
    <property type="entry name" value="GAF"/>
    <property type="match status" value="1"/>
</dbReference>
<evidence type="ECO:0000256" key="3">
    <source>
        <dbReference type="ARBA" id="ARBA00034247"/>
    </source>
</evidence>
<feature type="domain" description="GGDEF" evidence="4">
    <location>
        <begin position="230"/>
        <end position="356"/>
    </location>
</feature>
<evidence type="ECO:0000313" key="5">
    <source>
        <dbReference type="EMBL" id="PKV13726.1"/>
    </source>
</evidence>
<dbReference type="GO" id="GO:1902201">
    <property type="term" value="P:negative regulation of bacterial-type flagellum-dependent cell motility"/>
    <property type="evidence" value="ECO:0007669"/>
    <property type="project" value="TreeGrafter"/>
</dbReference>
<reference evidence="7 8" key="1">
    <citation type="submission" date="2017-11" db="EMBL/GenBank/DDBJ databases">
        <title>Xanthomonas prunicola sp. nov., a novel pathogen that affects nectarine (Prunus persica var. nectarine) trees.</title>
        <authorList>
            <person name="Lopez M."/>
            <person name="Lopez-Soriano P."/>
            <person name="Garita-Cambronero J."/>
            <person name="Beltran C."/>
            <person name="Taghouti G."/>
            <person name="Portier P."/>
            <person name="Cubero J."/>
            <person name="Fischer-Le Saux M."/>
            <person name="Marco-Noales E."/>
        </authorList>
    </citation>
    <scope>NUCLEOTIDE SEQUENCE [LARGE SCALE GENOMIC DNA]</scope>
    <source>
        <strain evidence="5 7">CFBP8353</strain>
        <strain evidence="6 8">CFBP8354</strain>
    </source>
</reference>
<dbReference type="Gene3D" id="3.30.70.270">
    <property type="match status" value="1"/>
</dbReference>
<dbReference type="GO" id="GO:0005886">
    <property type="term" value="C:plasma membrane"/>
    <property type="evidence" value="ECO:0007669"/>
    <property type="project" value="TreeGrafter"/>
</dbReference>
<comment type="cofactor">
    <cofactor evidence="1">
        <name>Mg(2+)</name>
        <dbReference type="ChEBI" id="CHEBI:18420"/>
    </cofactor>
</comment>
<dbReference type="Pfam" id="PF00990">
    <property type="entry name" value="GGDEF"/>
    <property type="match status" value="1"/>
</dbReference>
<sequence length="356" mass="38925">MIKPELPSNEAERLAALRQYDVLDSPAESAFDDLTMIASTLCETQMAAVVLVDEDRQWFKAAHGAPRSEAPRDISFCAHAILRPDEVLMVDDTLLDPRFHDNPMVVGSGGVRFYAGAPLVSSQGMALGSLCVFDQTPAHLRKDQREALQALSRQASYLLDLRLAGKQLRQQLNERDWYEQQMAGYYAAMDALNADLVEQTRTDPLTGLPNRRAFAVALQSATEQTRAAGQPLVVALLDVDHFKTVNDVHGHDQGDVVLRELSTLLRAHVGGAGTIARYGGEEFVLLLPNADLLQARVQCEYLRQSVAAMTIALPVTVSIGVAALRPQESVEAVIKRADQALYAAKRGGRDQVVALE</sequence>
<dbReference type="PROSITE" id="PS50887">
    <property type="entry name" value="GGDEF"/>
    <property type="match status" value="1"/>
</dbReference>
<dbReference type="FunFam" id="3.30.70.270:FF:000001">
    <property type="entry name" value="Diguanylate cyclase domain protein"/>
    <property type="match status" value="1"/>
</dbReference>
<proteinExistence type="predicted"/>
<name>A0A2N3RMK0_9XANT</name>
<dbReference type="GO" id="GO:0052621">
    <property type="term" value="F:diguanylate cyclase activity"/>
    <property type="evidence" value="ECO:0007669"/>
    <property type="project" value="UniProtKB-EC"/>
</dbReference>
<accession>A0A2N3RMK0</accession>
<dbReference type="SMART" id="SM00267">
    <property type="entry name" value="GGDEF"/>
    <property type="match status" value="1"/>
</dbReference>
<dbReference type="InterPro" id="IPR000160">
    <property type="entry name" value="GGDEF_dom"/>
</dbReference>
<evidence type="ECO:0000313" key="8">
    <source>
        <dbReference type="Proteomes" id="UP000233748"/>
    </source>
</evidence>
<dbReference type="InterPro" id="IPR029787">
    <property type="entry name" value="Nucleotide_cyclase"/>
</dbReference>
<dbReference type="SUPFAM" id="SSF55781">
    <property type="entry name" value="GAF domain-like"/>
    <property type="match status" value="1"/>
</dbReference>
<dbReference type="InterPro" id="IPR029016">
    <property type="entry name" value="GAF-like_dom_sf"/>
</dbReference>
<dbReference type="PANTHER" id="PTHR45138">
    <property type="entry name" value="REGULATORY COMPONENTS OF SENSORY TRANSDUCTION SYSTEM"/>
    <property type="match status" value="1"/>
</dbReference>
<protein>
    <recommendedName>
        <fullName evidence="2">diguanylate cyclase</fullName>
        <ecNumber evidence="2">2.7.7.65</ecNumber>
    </recommendedName>
</protein>
<keyword evidence="8" id="KW-1185">Reference proteome</keyword>
<dbReference type="NCBIfam" id="TIGR00254">
    <property type="entry name" value="GGDEF"/>
    <property type="match status" value="1"/>
</dbReference>
<evidence type="ECO:0000313" key="7">
    <source>
        <dbReference type="Proteomes" id="UP000233720"/>
    </source>
</evidence>
<dbReference type="EC" id="2.7.7.65" evidence="2"/>
<dbReference type="Proteomes" id="UP000233748">
    <property type="component" value="Unassembled WGS sequence"/>
</dbReference>
<dbReference type="InterPro" id="IPR003018">
    <property type="entry name" value="GAF"/>
</dbReference>
<evidence type="ECO:0000259" key="4">
    <source>
        <dbReference type="PROSITE" id="PS50887"/>
    </source>
</evidence>
<evidence type="ECO:0000256" key="2">
    <source>
        <dbReference type="ARBA" id="ARBA00012528"/>
    </source>
</evidence>
<dbReference type="InterPro" id="IPR050469">
    <property type="entry name" value="Diguanylate_Cyclase"/>
</dbReference>
<dbReference type="PANTHER" id="PTHR45138:SF9">
    <property type="entry name" value="DIGUANYLATE CYCLASE DGCM-RELATED"/>
    <property type="match status" value="1"/>
</dbReference>